<feature type="region of interest" description="Disordered" evidence="1">
    <location>
        <begin position="1"/>
        <end position="45"/>
    </location>
</feature>
<evidence type="ECO:0000313" key="2">
    <source>
        <dbReference type="EMBL" id="KAL2814114.1"/>
    </source>
</evidence>
<proteinExistence type="predicted"/>
<keyword evidence="3" id="KW-1185">Reference proteome</keyword>
<protein>
    <submittedName>
        <fullName evidence="2">Uncharacterized protein</fullName>
    </submittedName>
</protein>
<gene>
    <name evidence="2" type="ORF">BJX63DRAFT_431516</name>
</gene>
<dbReference type="Proteomes" id="UP001610334">
    <property type="component" value="Unassembled WGS sequence"/>
</dbReference>
<dbReference type="EMBL" id="JBFXLT010000035">
    <property type="protein sequence ID" value="KAL2814114.1"/>
    <property type="molecule type" value="Genomic_DNA"/>
</dbReference>
<evidence type="ECO:0000313" key="3">
    <source>
        <dbReference type="Proteomes" id="UP001610334"/>
    </source>
</evidence>
<name>A0ABR4HF52_9EURO</name>
<evidence type="ECO:0000256" key="1">
    <source>
        <dbReference type="SAM" id="MobiDB-lite"/>
    </source>
</evidence>
<accession>A0ABR4HF52</accession>
<comment type="caution">
    <text evidence="2">The sequence shown here is derived from an EMBL/GenBank/DDBJ whole genome shotgun (WGS) entry which is preliminary data.</text>
</comment>
<reference evidence="2 3" key="1">
    <citation type="submission" date="2024-07" db="EMBL/GenBank/DDBJ databases">
        <title>Section-level genome sequencing and comparative genomics of Aspergillus sections Usti and Cavernicolus.</title>
        <authorList>
            <consortium name="Lawrence Berkeley National Laboratory"/>
            <person name="Nybo J.L."/>
            <person name="Vesth T.C."/>
            <person name="Theobald S."/>
            <person name="Frisvad J.C."/>
            <person name="Larsen T.O."/>
            <person name="Kjaerboelling I."/>
            <person name="Rothschild-Mancinelli K."/>
            <person name="Lyhne E.K."/>
            <person name="Kogle M.E."/>
            <person name="Barry K."/>
            <person name="Clum A."/>
            <person name="Na H."/>
            <person name="Ledsgaard L."/>
            <person name="Lin J."/>
            <person name="Lipzen A."/>
            <person name="Kuo A."/>
            <person name="Riley R."/>
            <person name="Mondo S."/>
            <person name="Labutti K."/>
            <person name="Haridas S."/>
            <person name="Pangalinan J."/>
            <person name="Salamov A.A."/>
            <person name="Simmons B.A."/>
            <person name="Magnuson J.K."/>
            <person name="Chen J."/>
            <person name="Drula E."/>
            <person name="Henrissat B."/>
            <person name="Wiebenga A."/>
            <person name="Lubbers R.J."/>
            <person name="Gomes A.C."/>
            <person name="Makela M.R."/>
            <person name="Stajich J."/>
            <person name="Grigoriev I.V."/>
            <person name="Mortensen U.H."/>
            <person name="De Vries R.P."/>
            <person name="Baker S.E."/>
            <person name="Andersen M.R."/>
        </authorList>
    </citation>
    <scope>NUCLEOTIDE SEQUENCE [LARGE SCALE GENOMIC DNA]</scope>
    <source>
        <strain evidence="2 3">CBS 588.65</strain>
    </source>
</reference>
<sequence length="867" mass="98736">MPAGSRRGLNRVKPPNPESDTSHADSSDILAVSPESEDSQSDNSTEWTPVLSLSLFYLRKHKLLSVADYRKLHTFKHPVPFVGIEKGRVGNIYTFDDAYRHLGHKNVFAHPGHPPVPVITPFGSNMDIDEEDTNGRAAEGSLTDVLSVQTISKNLYFMAPNFDKRAPLRGIVVSQAHVEPFYPEIRRCVSFLCQRFVEICGEVASALPLRVESAYDVPYKGAPSQWAILLEFKKGQRILLPLALSLQGQESDVGSDKNALYLQGWTIDHGFMLRPEGIESELRLKYYKELEKTVAMFQFAPVLHIKDVNMLFKRPKTGWRARRYASVWTLYLGPIHANYQSQDYYSPVIGDFSNVDALLKCIQERGSQVSFNDPIPEKPFELIRLHQILLEHQKHSEETCLVITQSLIDGLRPNSRKPLMAGDEAQAADISLKPTSKHNDSKVREQYITKKKHRHQYRAGLIHSLQAQRRFVDGKLKCELPSCPLAGQRPSSNFCVYHTETLLEHLETCESRRSRTEKWQLSSKRLDTDAQNDLHALKELYTKRPDRTWIIDFEFVTLGGGIWSPIPLQLAIRTIDGRLLFADNVEYNLNLEGLLARVASVGSVSQSLSSFVTRCYGGLRTNGQTPRNIRDIIIGKLKYDRSEINVLSWFSVQDMQCFQRIINAKDDELIVPKHSHLNCTNFQVIKLYMLLKGLLPPTWPSLQLGVVHTSLLRSQGKSPKQLDYHTAKYDTEAVADLIKEMNTTYKALPYFSLIFSLTNTSVIWPLHNIIIIYILPLDSVTENRSHTGSDEEISHSPHASLQYSQFTFGSPPQRSSSDSDSNPDSGLYIYHAFPHIPRNYSSGRWRLKWEFAFLYDCYDDRDEVVDN</sequence>
<organism evidence="2 3">
    <name type="scientific">Aspergillus granulosus</name>
    <dbReference type="NCBI Taxonomy" id="176169"/>
    <lineage>
        <taxon>Eukaryota</taxon>
        <taxon>Fungi</taxon>
        <taxon>Dikarya</taxon>
        <taxon>Ascomycota</taxon>
        <taxon>Pezizomycotina</taxon>
        <taxon>Eurotiomycetes</taxon>
        <taxon>Eurotiomycetidae</taxon>
        <taxon>Eurotiales</taxon>
        <taxon>Aspergillaceae</taxon>
        <taxon>Aspergillus</taxon>
        <taxon>Aspergillus subgen. Nidulantes</taxon>
    </lineage>
</organism>